<evidence type="ECO:0000259" key="2">
    <source>
        <dbReference type="Pfam" id="PF13208"/>
    </source>
</evidence>
<feature type="domain" description="TerB-C" evidence="3">
    <location>
        <begin position="686"/>
        <end position="769"/>
    </location>
</feature>
<gene>
    <name evidence="4" type="ORF">IAA69_06010</name>
</gene>
<reference evidence="4" key="1">
    <citation type="submission" date="2020-10" db="EMBL/GenBank/DDBJ databases">
        <authorList>
            <person name="Gilroy R."/>
        </authorList>
    </citation>
    <scope>NUCLEOTIDE SEQUENCE</scope>
    <source>
        <strain evidence="4">ChiGjej1B1-2707</strain>
    </source>
</reference>
<evidence type="ECO:0000256" key="1">
    <source>
        <dbReference type="SAM" id="MobiDB-lite"/>
    </source>
</evidence>
<dbReference type="InterPro" id="IPR028932">
    <property type="entry name" value="TerB-C"/>
</dbReference>
<feature type="compositionally biased region" description="Basic and acidic residues" evidence="1">
    <location>
        <begin position="82"/>
        <end position="97"/>
    </location>
</feature>
<comment type="caution">
    <text evidence="4">The sequence shown here is derived from an EMBL/GenBank/DDBJ whole genome shotgun (WGS) entry which is preliminary data.</text>
</comment>
<feature type="compositionally biased region" description="Basic and acidic residues" evidence="1">
    <location>
        <begin position="55"/>
        <end position="65"/>
    </location>
</feature>
<evidence type="ECO:0000259" key="3">
    <source>
        <dbReference type="Pfam" id="PF15615"/>
    </source>
</evidence>
<name>A0A9D1A102_9ACTN</name>
<dbReference type="Pfam" id="PF13208">
    <property type="entry name" value="TerB_N"/>
    <property type="match status" value="1"/>
</dbReference>
<dbReference type="Pfam" id="PF15615">
    <property type="entry name" value="TerB_C"/>
    <property type="match status" value="1"/>
</dbReference>
<feature type="region of interest" description="Disordered" evidence="1">
    <location>
        <begin position="29"/>
        <end position="104"/>
    </location>
</feature>
<dbReference type="AlphaFoldDB" id="A0A9D1A102"/>
<proteinExistence type="predicted"/>
<sequence>MADEQAGPSVRMSPQELVERIMAEQRAKAARRPCARCSERGEDESFDAGFFAPSEVDRDEERADEQPFYEDEPIIKTGTQFLRDREKHAERTERSRESYVNQASSSQDAAWRRLMAYGSGPERAERAGCRLDANARADGRDGADRSFGMDDPDEGGASALSVASSRRAPAASVPDWRAPARQGPLFSLDELGAMEAAPVACDLPPLLQELRELEREDAAFLKSRDWLFVRQAKLAADYEDDFAYNGTFQHYFPTYQAMDDRQLRGYFSWRTKVRQGNVRKTSLSFAFVHLYELLNGVGATSPEEGFERLRGFVEAYRAEDARIDRYARTWLHDYVIFHGLDRALLDELDRAGLSVEGEKGSVDEALAVLAAADAGTSGGREPDAPSDERLFDALCALSSYRLDESRFYRDDPELARRAACELWRALGAYFRKHRKRALFESLFGRRFEMPYPLFRSAVFYGETRHADAVYEVSPVRRYRCRSGRWSEEAYHQAPSRSKDLGRILKALDCALRRACESPHQLKPVSVPKYVRDILDGVVGRLLEERRRAEERAQAVRVEIDFSKLQGIRAAAATTRDALLIDEERASEGPQAVSSEGGIAAYGGGQARVGQDCENVIPPGCEMAATEGGGAPCREASPAFASDGPLPIVPPAPAPSMACGAAILQEGDEPAGAGSATERALFASGPAEAESPLLASNPAGLTAEEASYLRCLATGAPAAQRAAVLAQAGTMETLMVDAVNEKLYDLLGDIAVEETDEGFVLIEDYEDDVRGMLGL</sequence>
<evidence type="ECO:0000313" key="4">
    <source>
        <dbReference type="EMBL" id="HIR01799.1"/>
    </source>
</evidence>
<dbReference type="Proteomes" id="UP000824261">
    <property type="component" value="Unassembled WGS sequence"/>
</dbReference>
<reference evidence="4" key="2">
    <citation type="journal article" date="2021" name="PeerJ">
        <title>Extensive microbial diversity within the chicken gut microbiome revealed by metagenomics and culture.</title>
        <authorList>
            <person name="Gilroy R."/>
            <person name="Ravi A."/>
            <person name="Getino M."/>
            <person name="Pursley I."/>
            <person name="Horton D.L."/>
            <person name="Alikhan N.F."/>
            <person name="Baker D."/>
            <person name="Gharbi K."/>
            <person name="Hall N."/>
            <person name="Watson M."/>
            <person name="Adriaenssens E.M."/>
            <person name="Foster-Nyarko E."/>
            <person name="Jarju S."/>
            <person name="Secka A."/>
            <person name="Antonio M."/>
            <person name="Oren A."/>
            <person name="Chaudhuri R.R."/>
            <person name="La Ragione R."/>
            <person name="Hildebrand F."/>
            <person name="Pallen M.J."/>
        </authorList>
    </citation>
    <scope>NUCLEOTIDE SEQUENCE</scope>
    <source>
        <strain evidence="4">ChiGjej1B1-2707</strain>
    </source>
</reference>
<feature type="compositionally biased region" description="Low complexity" evidence="1">
    <location>
        <begin position="157"/>
        <end position="166"/>
    </location>
</feature>
<feature type="domain" description="TerB N-terminal" evidence="2">
    <location>
        <begin position="223"/>
        <end position="352"/>
    </location>
</feature>
<protein>
    <submittedName>
        <fullName evidence="4">TerB N-terminal domain-containing protein</fullName>
    </submittedName>
</protein>
<dbReference type="EMBL" id="DVGB01000074">
    <property type="protein sequence ID" value="HIR01799.1"/>
    <property type="molecule type" value="Genomic_DNA"/>
</dbReference>
<evidence type="ECO:0000313" key="5">
    <source>
        <dbReference type="Proteomes" id="UP000824261"/>
    </source>
</evidence>
<organism evidence="4 5">
    <name type="scientific">Candidatus Aveggerthella stercoripullorum</name>
    <dbReference type="NCBI Taxonomy" id="2840688"/>
    <lineage>
        <taxon>Bacteria</taxon>
        <taxon>Bacillati</taxon>
        <taxon>Actinomycetota</taxon>
        <taxon>Coriobacteriia</taxon>
        <taxon>Eggerthellales</taxon>
        <taxon>Eggerthellaceae</taxon>
        <taxon>Eggerthellaceae incertae sedis</taxon>
        <taxon>Candidatus Aveggerthella</taxon>
    </lineage>
</organism>
<feature type="compositionally biased region" description="Basic and acidic residues" evidence="1">
    <location>
        <begin position="133"/>
        <end position="148"/>
    </location>
</feature>
<feature type="region of interest" description="Disordered" evidence="1">
    <location>
        <begin position="133"/>
        <end position="166"/>
    </location>
</feature>
<accession>A0A9D1A102</accession>
<dbReference type="InterPro" id="IPR025266">
    <property type="entry name" value="TerB_N"/>
</dbReference>